<proteinExistence type="predicted"/>
<accession>A0A7V8K635</accession>
<evidence type="ECO:0000313" key="2">
    <source>
        <dbReference type="Proteomes" id="UP000462066"/>
    </source>
</evidence>
<dbReference type="EMBL" id="MWIP01000020">
    <property type="protein sequence ID" value="KAF1684911.1"/>
    <property type="molecule type" value="Genomic_DNA"/>
</dbReference>
<protein>
    <submittedName>
        <fullName evidence="1">Uncharacterized protein</fullName>
    </submittedName>
</protein>
<gene>
    <name evidence="1" type="ORF">B1992_13850</name>
</gene>
<dbReference type="Proteomes" id="UP000462066">
    <property type="component" value="Unassembled WGS sequence"/>
</dbReference>
<organism evidence="1 2">
    <name type="scientific">Pseudoxanthomonas broegbernensis</name>
    <dbReference type="NCBI Taxonomy" id="83619"/>
    <lineage>
        <taxon>Bacteria</taxon>
        <taxon>Pseudomonadati</taxon>
        <taxon>Pseudomonadota</taxon>
        <taxon>Gammaproteobacteria</taxon>
        <taxon>Lysobacterales</taxon>
        <taxon>Lysobacteraceae</taxon>
        <taxon>Pseudoxanthomonas</taxon>
    </lineage>
</organism>
<keyword evidence="2" id="KW-1185">Reference proteome</keyword>
<evidence type="ECO:0000313" key="1">
    <source>
        <dbReference type="EMBL" id="KAF1684911.1"/>
    </source>
</evidence>
<dbReference type="AlphaFoldDB" id="A0A7V8K635"/>
<reference evidence="1 2" key="1">
    <citation type="submission" date="2017-10" db="EMBL/GenBank/DDBJ databases">
        <title>Whole genome sequencing of Pseudoxanthomonas broegbernensis DSM 12573(T).</title>
        <authorList>
            <person name="Kumar S."/>
            <person name="Bansal K."/>
            <person name="Kaur A."/>
            <person name="Patil P."/>
            <person name="Sharma S."/>
            <person name="Patil P.B."/>
        </authorList>
    </citation>
    <scope>NUCLEOTIDE SEQUENCE [LARGE SCALE GENOMIC DNA]</scope>
    <source>
        <strain evidence="1 2">DSM 12573</strain>
    </source>
</reference>
<comment type="caution">
    <text evidence="1">The sequence shown here is derived from an EMBL/GenBank/DDBJ whole genome shotgun (WGS) entry which is preliminary data.</text>
</comment>
<sequence length="174" mass="18930">MAGLSVIVGFNLSSERASLRDFKEEIRTEVRERLGSGAQPSLDLMTLERKPLAGATVDAAILRNAGNFPQISFRYAVANRGRGNSGALFARYYSTDIPFTDPNIDDTEYETSTFVDALNFSPSTLPGGVSMPYTANLRVAEGFVLGDGPASVRMRIYYADGETATAEFRLRGAR</sequence>
<name>A0A7V8K635_9GAMM</name>